<feature type="chain" id="PRO_5044771408" evidence="2">
    <location>
        <begin position="28"/>
        <end position="173"/>
    </location>
</feature>
<comment type="caution">
    <text evidence="3">The sequence shown here is derived from an EMBL/GenBank/DDBJ whole genome shotgun (WGS) entry which is preliminary data.</text>
</comment>
<keyword evidence="4" id="KW-1185">Reference proteome</keyword>
<feature type="signal peptide" evidence="2">
    <location>
        <begin position="1"/>
        <end position="27"/>
    </location>
</feature>
<name>A0ABD0XKT9_UMBPY</name>
<dbReference type="EMBL" id="JAGEUA010000004">
    <property type="protein sequence ID" value="KAL0985373.1"/>
    <property type="molecule type" value="Genomic_DNA"/>
</dbReference>
<sequence length="173" mass="18830">MMRKKLLIYMTSYLCLHLAVPVWLVQAQKTYVNCYQCSTIDCADIDHIFNQNNDLNAWKRGNGSLPCSNTSTPKSNECIVCYSEINQEVNIVCDPEINPAIEIQGKGKALTNIPITSCPILAGGESEGQTMSRVNFTTSSPADTGSLSNDVNIAVRIGVTLGVISVIVVFILI</sequence>
<protein>
    <submittedName>
        <fullName evidence="3">Uncharacterized protein</fullName>
    </submittedName>
</protein>
<keyword evidence="1" id="KW-0812">Transmembrane</keyword>
<proteinExistence type="predicted"/>
<evidence type="ECO:0000313" key="3">
    <source>
        <dbReference type="EMBL" id="KAL0985373.1"/>
    </source>
</evidence>
<reference evidence="3 4" key="1">
    <citation type="submission" date="2024-06" db="EMBL/GenBank/DDBJ databases">
        <authorList>
            <person name="Pan Q."/>
            <person name="Wen M."/>
            <person name="Jouanno E."/>
            <person name="Zahm M."/>
            <person name="Klopp C."/>
            <person name="Cabau C."/>
            <person name="Louis A."/>
            <person name="Berthelot C."/>
            <person name="Parey E."/>
            <person name="Roest Crollius H."/>
            <person name="Montfort J."/>
            <person name="Robinson-Rechavi M."/>
            <person name="Bouchez O."/>
            <person name="Lampietro C."/>
            <person name="Lopez Roques C."/>
            <person name="Donnadieu C."/>
            <person name="Postlethwait J."/>
            <person name="Bobe J."/>
            <person name="Verreycken H."/>
            <person name="Guiguen Y."/>
        </authorList>
    </citation>
    <scope>NUCLEOTIDE SEQUENCE [LARGE SCALE GENOMIC DNA]</scope>
    <source>
        <strain evidence="3">Up_M1</strain>
        <tissue evidence="3">Testis</tissue>
    </source>
</reference>
<keyword evidence="1" id="KW-1133">Transmembrane helix</keyword>
<organism evidence="3 4">
    <name type="scientific">Umbra pygmaea</name>
    <name type="common">Eastern mudminnow</name>
    <dbReference type="NCBI Taxonomy" id="75934"/>
    <lineage>
        <taxon>Eukaryota</taxon>
        <taxon>Metazoa</taxon>
        <taxon>Chordata</taxon>
        <taxon>Craniata</taxon>
        <taxon>Vertebrata</taxon>
        <taxon>Euteleostomi</taxon>
        <taxon>Actinopterygii</taxon>
        <taxon>Neopterygii</taxon>
        <taxon>Teleostei</taxon>
        <taxon>Protacanthopterygii</taxon>
        <taxon>Esociformes</taxon>
        <taxon>Umbridae</taxon>
        <taxon>Umbra</taxon>
    </lineage>
</organism>
<evidence type="ECO:0000256" key="2">
    <source>
        <dbReference type="SAM" id="SignalP"/>
    </source>
</evidence>
<accession>A0ABD0XKT9</accession>
<dbReference type="Proteomes" id="UP001557470">
    <property type="component" value="Unassembled WGS sequence"/>
</dbReference>
<gene>
    <name evidence="3" type="ORF">UPYG_G00156070</name>
</gene>
<keyword evidence="2" id="KW-0732">Signal</keyword>
<evidence type="ECO:0000313" key="4">
    <source>
        <dbReference type="Proteomes" id="UP001557470"/>
    </source>
</evidence>
<dbReference type="AlphaFoldDB" id="A0ABD0XKT9"/>
<keyword evidence="1" id="KW-0472">Membrane</keyword>
<evidence type="ECO:0000256" key="1">
    <source>
        <dbReference type="SAM" id="Phobius"/>
    </source>
</evidence>
<feature type="transmembrane region" description="Helical" evidence="1">
    <location>
        <begin position="153"/>
        <end position="172"/>
    </location>
</feature>